<feature type="domain" description="DUF6824" evidence="1">
    <location>
        <begin position="21"/>
        <end position="104"/>
    </location>
</feature>
<dbReference type="AlphaFoldDB" id="A0AAD2JIN0"/>
<protein>
    <recommendedName>
        <fullName evidence="1">DUF6824 domain-containing protein</fullName>
    </recommendedName>
</protein>
<keyword evidence="4" id="KW-1185">Reference proteome</keyword>
<gene>
    <name evidence="2" type="ORF">CYCCA115_LOCUS14553</name>
    <name evidence="3" type="ORF">CYCCA115_LOCUS14557</name>
</gene>
<evidence type="ECO:0000313" key="4">
    <source>
        <dbReference type="Proteomes" id="UP001295423"/>
    </source>
</evidence>
<proteinExistence type="predicted"/>
<sequence>MKDPKGPPIYQHDVTVCRPNDVVLERGGFSNKHPGNKTLRRIVQRCKKWYKFLEETERLFVVEHLMTWCNFTHRTFVVRLRAGTAWKEASREAARESLLHMLRENNTKAKGIRSKGAKKSPSELEGLVCDAIKDATASDNQETPTKSAGTVASLLNLPKSPTIQAATAASHPAPVVVSPTSDESQDGLDKYIFSENDLFPVPRRVGDPFYSNSCETDEHGAPPPFGMTCTNTVGI</sequence>
<dbReference type="Proteomes" id="UP001295423">
    <property type="component" value="Unassembled WGS sequence"/>
</dbReference>
<organism evidence="3 4">
    <name type="scientific">Cylindrotheca closterium</name>
    <dbReference type="NCBI Taxonomy" id="2856"/>
    <lineage>
        <taxon>Eukaryota</taxon>
        <taxon>Sar</taxon>
        <taxon>Stramenopiles</taxon>
        <taxon>Ochrophyta</taxon>
        <taxon>Bacillariophyta</taxon>
        <taxon>Bacillariophyceae</taxon>
        <taxon>Bacillariophycidae</taxon>
        <taxon>Bacillariales</taxon>
        <taxon>Bacillariaceae</taxon>
        <taxon>Cylindrotheca</taxon>
    </lineage>
</organism>
<evidence type="ECO:0000259" key="1">
    <source>
        <dbReference type="Pfam" id="PF20710"/>
    </source>
</evidence>
<evidence type="ECO:0000313" key="3">
    <source>
        <dbReference type="EMBL" id="CAJ1953959.1"/>
    </source>
</evidence>
<dbReference type="InterPro" id="IPR049227">
    <property type="entry name" value="DUF6824"/>
</dbReference>
<dbReference type="EMBL" id="CAKOGP040001847">
    <property type="protein sequence ID" value="CAJ1953959.1"/>
    <property type="molecule type" value="Genomic_DNA"/>
</dbReference>
<name>A0AAD2JIN0_9STRA</name>
<reference evidence="3" key="1">
    <citation type="submission" date="2023-08" db="EMBL/GenBank/DDBJ databases">
        <authorList>
            <person name="Audoor S."/>
            <person name="Bilcke G."/>
        </authorList>
    </citation>
    <scope>NUCLEOTIDE SEQUENCE</scope>
</reference>
<dbReference type="EMBL" id="CAKOGP040001847">
    <property type="protein sequence ID" value="CAJ1953955.1"/>
    <property type="molecule type" value="Genomic_DNA"/>
</dbReference>
<comment type="caution">
    <text evidence="3">The sequence shown here is derived from an EMBL/GenBank/DDBJ whole genome shotgun (WGS) entry which is preliminary data.</text>
</comment>
<accession>A0AAD2JIN0</accession>
<dbReference type="Pfam" id="PF20710">
    <property type="entry name" value="DUF6824"/>
    <property type="match status" value="1"/>
</dbReference>
<evidence type="ECO:0000313" key="2">
    <source>
        <dbReference type="EMBL" id="CAJ1953955.1"/>
    </source>
</evidence>